<accession>A0ABR4P8E3</accession>
<feature type="domain" description="Glucose-methanol-choline oxidoreductase N-terminal" evidence="4">
    <location>
        <begin position="126"/>
        <end position="149"/>
    </location>
</feature>
<dbReference type="PIRSF" id="PIRSF000137">
    <property type="entry name" value="Alcohol_oxidase"/>
    <property type="match status" value="1"/>
</dbReference>
<dbReference type="PANTHER" id="PTHR11552">
    <property type="entry name" value="GLUCOSE-METHANOL-CHOLINE GMC OXIDOREDUCTASE"/>
    <property type="match status" value="1"/>
</dbReference>
<proteinExistence type="inferred from homology"/>
<dbReference type="SUPFAM" id="SSF54373">
    <property type="entry name" value="FAD-linked reductases, C-terminal domain"/>
    <property type="match status" value="1"/>
</dbReference>
<evidence type="ECO:0000256" key="3">
    <source>
        <dbReference type="SAM" id="SignalP"/>
    </source>
</evidence>
<organism evidence="6 7">
    <name type="scientific">Phlyctema vagabunda</name>
    <dbReference type="NCBI Taxonomy" id="108571"/>
    <lineage>
        <taxon>Eukaryota</taxon>
        <taxon>Fungi</taxon>
        <taxon>Dikarya</taxon>
        <taxon>Ascomycota</taxon>
        <taxon>Pezizomycotina</taxon>
        <taxon>Leotiomycetes</taxon>
        <taxon>Helotiales</taxon>
        <taxon>Dermateaceae</taxon>
        <taxon>Phlyctema</taxon>
    </lineage>
</organism>
<dbReference type="Gene3D" id="3.50.50.60">
    <property type="entry name" value="FAD/NAD(P)-binding domain"/>
    <property type="match status" value="1"/>
</dbReference>
<gene>
    <name evidence="6" type="ORF">PVAG01_08047</name>
</gene>
<dbReference type="Gene3D" id="3.30.560.10">
    <property type="entry name" value="Glucose Oxidase, domain 3"/>
    <property type="match status" value="1"/>
</dbReference>
<dbReference type="Pfam" id="PF00732">
    <property type="entry name" value="GMC_oxred_N"/>
    <property type="match status" value="1"/>
</dbReference>
<dbReference type="Pfam" id="PF05199">
    <property type="entry name" value="GMC_oxred_C"/>
    <property type="match status" value="1"/>
</dbReference>
<dbReference type="EMBL" id="JBFCZG010000007">
    <property type="protein sequence ID" value="KAL3419549.1"/>
    <property type="molecule type" value="Genomic_DNA"/>
</dbReference>
<evidence type="ECO:0000313" key="6">
    <source>
        <dbReference type="EMBL" id="KAL3419549.1"/>
    </source>
</evidence>
<feature type="chain" id="PRO_5046303331" evidence="3">
    <location>
        <begin position="23"/>
        <end position="634"/>
    </location>
</feature>
<evidence type="ECO:0000259" key="5">
    <source>
        <dbReference type="PROSITE" id="PS00624"/>
    </source>
</evidence>
<evidence type="ECO:0000259" key="4">
    <source>
        <dbReference type="PROSITE" id="PS00623"/>
    </source>
</evidence>
<reference evidence="6 7" key="1">
    <citation type="submission" date="2024-06" db="EMBL/GenBank/DDBJ databases">
        <title>Complete genome of Phlyctema vagabunda strain 19-DSS-EL-015.</title>
        <authorList>
            <person name="Fiorenzani C."/>
        </authorList>
    </citation>
    <scope>NUCLEOTIDE SEQUENCE [LARGE SCALE GENOMIC DNA]</scope>
    <source>
        <strain evidence="6 7">19-DSS-EL-015</strain>
    </source>
</reference>
<comment type="similarity">
    <text evidence="1 2">Belongs to the GMC oxidoreductase family.</text>
</comment>
<keyword evidence="7" id="KW-1185">Reference proteome</keyword>
<dbReference type="Proteomes" id="UP001629113">
    <property type="component" value="Unassembled WGS sequence"/>
</dbReference>
<dbReference type="InterPro" id="IPR012132">
    <property type="entry name" value="GMC_OxRdtase"/>
</dbReference>
<dbReference type="SUPFAM" id="SSF51905">
    <property type="entry name" value="FAD/NAD(P)-binding domain"/>
    <property type="match status" value="1"/>
</dbReference>
<dbReference type="InterPro" id="IPR007867">
    <property type="entry name" value="GMC_OxRtase_C"/>
</dbReference>
<sequence>MCNYIYLVTAQILLALASQGAAFPNHGLLPVRGDCDSMLDNISASSRTYDYLIVGGGLTGLVVANRLTEDNNKSVLVIEAGNYIDTPNTKIPYAANSALDPALLWPDYLSKAEPQLNNTRFPVPVAKVLGGGSVINGMVYDRGSAADYDAWEALGNQGWGWAGLKPYFIKGTTLVPPMQKTIKDFNITYDPSVYGSGPLHLGIADFQYPDLKSYFAAWRGAGVHMPEDGNNGEAYGASWFPNTMNPLTGERAHARVSYYDPISNRTNINVLLNTLAEEIIFNNDPIPVARGIRLLNKETNETLCVYARKEVVLAAGAIQTPKLLQLSGIGSKTVLEAAGIQVKVALDAVGANFQDHAYTSMIYNVSNLSYPNPTSLTTDPAFNISAWQQYTSNKTGPYTQARGNSLAFISLPEVTSTTYEAIVQKVKSLETDSYLPNHYKDNQKLLNGVQAQRNILANLFSREDAAVVEYTVPAIGSYALVGLEKPLSRGLVMLNASDPQGPPVIDFNTFMNPIDKSVFAASVRYQRSIWNRPELAKFSLTELSPGAQYRTDDEIINRLVSLASISPTLAHPSGTCAMMPEDLGGCVSDKLLVYGTSHLSIIDASILPIIPSCHLQATMYGVAEKAADIIKARA</sequence>
<keyword evidence="2" id="KW-0274">FAD</keyword>
<dbReference type="PANTHER" id="PTHR11552:SF115">
    <property type="entry name" value="DEHYDROGENASE XPTC-RELATED"/>
    <property type="match status" value="1"/>
</dbReference>
<dbReference type="PROSITE" id="PS00624">
    <property type="entry name" value="GMC_OXRED_2"/>
    <property type="match status" value="1"/>
</dbReference>
<name>A0ABR4P8E3_9HELO</name>
<dbReference type="PROSITE" id="PS00623">
    <property type="entry name" value="GMC_OXRED_1"/>
    <property type="match status" value="1"/>
</dbReference>
<evidence type="ECO:0000256" key="1">
    <source>
        <dbReference type="ARBA" id="ARBA00010790"/>
    </source>
</evidence>
<comment type="caution">
    <text evidence="6">The sequence shown here is derived from an EMBL/GenBank/DDBJ whole genome shotgun (WGS) entry which is preliminary data.</text>
</comment>
<feature type="signal peptide" evidence="3">
    <location>
        <begin position="1"/>
        <end position="22"/>
    </location>
</feature>
<keyword evidence="2" id="KW-0285">Flavoprotein</keyword>
<evidence type="ECO:0000256" key="2">
    <source>
        <dbReference type="RuleBase" id="RU003968"/>
    </source>
</evidence>
<dbReference type="InterPro" id="IPR036188">
    <property type="entry name" value="FAD/NAD-bd_sf"/>
</dbReference>
<feature type="domain" description="Glucose-methanol-choline oxidoreductase N-terminal" evidence="5">
    <location>
        <begin position="316"/>
        <end position="330"/>
    </location>
</feature>
<dbReference type="InterPro" id="IPR000172">
    <property type="entry name" value="GMC_OxRdtase_N"/>
</dbReference>
<protein>
    <submittedName>
        <fullName evidence="6">GMC oxidoreductase</fullName>
    </submittedName>
</protein>
<evidence type="ECO:0000313" key="7">
    <source>
        <dbReference type="Proteomes" id="UP001629113"/>
    </source>
</evidence>
<keyword evidence="3" id="KW-0732">Signal</keyword>